<sequence>MTSMFNTDASLPYNHGLFESLIVKKRIKADGEGTCVSKQAQWGSRGPNPGRRVAPKAPKLFVISFIPLCQVKELHAQGDPEVNSTNSVQNFPGRSHTLPLGQSSFAFLLAPHRNDHGKQHPLWKTMNRHAEYMTKTVQLLPVTDSPAPVSWISYQKREDVSVPLLAEATSHNKIPVLWPETHVLRDLGMQRFTALGTSN</sequence>
<proteinExistence type="predicted"/>
<protein>
    <submittedName>
        <fullName evidence="1">Uncharacterized protein</fullName>
    </submittedName>
</protein>
<dbReference type="InParanoid" id="A0A419Q110"/>
<evidence type="ECO:0000313" key="1">
    <source>
        <dbReference type="EMBL" id="KAG5452186.1"/>
    </source>
</evidence>
<gene>
    <name evidence="1" type="ORF">CSKR_104286</name>
</gene>
<name>A0A419Q110_CLOSI</name>
<dbReference type="EMBL" id="NIRI02000042">
    <property type="protein sequence ID" value="KAG5452186.1"/>
    <property type="molecule type" value="Genomic_DNA"/>
</dbReference>
<evidence type="ECO:0000313" key="2">
    <source>
        <dbReference type="Proteomes" id="UP000286415"/>
    </source>
</evidence>
<comment type="caution">
    <text evidence="1">The sequence shown here is derived from an EMBL/GenBank/DDBJ whole genome shotgun (WGS) entry which is preliminary data.</text>
</comment>
<dbReference type="Proteomes" id="UP000286415">
    <property type="component" value="Unassembled WGS sequence"/>
</dbReference>
<accession>A0A419Q110</accession>
<keyword evidence="2" id="KW-1185">Reference proteome</keyword>
<organism evidence="1 2">
    <name type="scientific">Clonorchis sinensis</name>
    <name type="common">Chinese liver fluke</name>
    <dbReference type="NCBI Taxonomy" id="79923"/>
    <lineage>
        <taxon>Eukaryota</taxon>
        <taxon>Metazoa</taxon>
        <taxon>Spiralia</taxon>
        <taxon>Lophotrochozoa</taxon>
        <taxon>Platyhelminthes</taxon>
        <taxon>Trematoda</taxon>
        <taxon>Digenea</taxon>
        <taxon>Opisthorchiida</taxon>
        <taxon>Opisthorchiata</taxon>
        <taxon>Opisthorchiidae</taxon>
        <taxon>Clonorchis</taxon>
    </lineage>
</organism>
<dbReference type="AlphaFoldDB" id="A0A419Q110"/>
<reference evidence="1 2" key="1">
    <citation type="journal article" date="2018" name="Biotechnol. Adv.">
        <title>Improved genomic resources and new bioinformatic workflow for the carcinogenic parasite Clonorchis sinensis: Biotechnological implications.</title>
        <authorList>
            <person name="Wang D."/>
            <person name="Korhonen P.K."/>
            <person name="Gasser R.B."/>
            <person name="Young N.D."/>
        </authorList>
    </citation>
    <scope>NUCLEOTIDE SEQUENCE [LARGE SCALE GENOMIC DNA]</scope>
    <source>
        <strain evidence="1">Cs-k2</strain>
    </source>
</reference>
<reference evidence="1 2" key="2">
    <citation type="journal article" date="2021" name="Genomics">
        <title>High-quality reference genome for Clonorchis sinensis.</title>
        <authorList>
            <person name="Young N.D."/>
            <person name="Stroehlein A.J."/>
            <person name="Kinkar L."/>
            <person name="Wang T."/>
            <person name="Sohn W.M."/>
            <person name="Chang B.C.H."/>
            <person name="Kaur P."/>
            <person name="Weisz D."/>
            <person name="Dudchenko O."/>
            <person name="Aiden E.L."/>
            <person name="Korhonen P.K."/>
            <person name="Gasser R.B."/>
        </authorList>
    </citation>
    <scope>NUCLEOTIDE SEQUENCE [LARGE SCALE GENOMIC DNA]</scope>
    <source>
        <strain evidence="1">Cs-k2</strain>
    </source>
</reference>